<feature type="region of interest" description="Disordered" evidence="1">
    <location>
        <begin position="229"/>
        <end position="396"/>
    </location>
</feature>
<accession>A0A3N4KRG5</accession>
<feature type="compositionally biased region" description="Basic residues" evidence="1">
    <location>
        <begin position="363"/>
        <end position="376"/>
    </location>
</feature>
<dbReference type="Pfam" id="PF00226">
    <property type="entry name" value="DnaJ"/>
    <property type="match status" value="1"/>
</dbReference>
<dbReference type="InParanoid" id="A0A3N4KRG5"/>
<keyword evidence="4" id="KW-1185">Reference proteome</keyword>
<reference evidence="3 4" key="1">
    <citation type="journal article" date="2018" name="Nat. Ecol. Evol.">
        <title>Pezizomycetes genomes reveal the molecular basis of ectomycorrhizal truffle lifestyle.</title>
        <authorList>
            <person name="Murat C."/>
            <person name="Payen T."/>
            <person name="Noel B."/>
            <person name="Kuo A."/>
            <person name="Morin E."/>
            <person name="Chen J."/>
            <person name="Kohler A."/>
            <person name="Krizsan K."/>
            <person name="Balestrini R."/>
            <person name="Da Silva C."/>
            <person name="Montanini B."/>
            <person name="Hainaut M."/>
            <person name="Levati E."/>
            <person name="Barry K.W."/>
            <person name="Belfiori B."/>
            <person name="Cichocki N."/>
            <person name="Clum A."/>
            <person name="Dockter R.B."/>
            <person name="Fauchery L."/>
            <person name="Guy J."/>
            <person name="Iotti M."/>
            <person name="Le Tacon F."/>
            <person name="Lindquist E.A."/>
            <person name="Lipzen A."/>
            <person name="Malagnac F."/>
            <person name="Mello A."/>
            <person name="Molinier V."/>
            <person name="Miyauchi S."/>
            <person name="Poulain J."/>
            <person name="Riccioni C."/>
            <person name="Rubini A."/>
            <person name="Sitrit Y."/>
            <person name="Splivallo R."/>
            <person name="Traeger S."/>
            <person name="Wang M."/>
            <person name="Zifcakova L."/>
            <person name="Wipf D."/>
            <person name="Zambonelli A."/>
            <person name="Paolocci F."/>
            <person name="Nowrousian M."/>
            <person name="Ottonello S."/>
            <person name="Baldrian P."/>
            <person name="Spatafora J.W."/>
            <person name="Henrissat B."/>
            <person name="Nagy L.G."/>
            <person name="Aury J.M."/>
            <person name="Wincker P."/>
            <person name="Grigoriev I.V."/>
            <person name="Bonfante P."/>
            <person name="Martin F.M."/>
        </authorList>
    </citation>
    <scope>NUCLEOTIDE SEQUENCE [LARGE SCALE GENOMIC DNA]</scope>
    <source>
        <strain evidence="3 4">CCBAS932</strain>
    </source>
</reference>
<dbReference type="PANTHER" id="PTHR44144:SF1">
    <property type="entry name" value="DNAJ HOMOLOG SUBFAMILY C MEMBER 9"/>
    <property type="match status" value="1"/>
</dbReference>
<dbReference type="PANTHER" id="PTHR44144">
    <property type="entry name" value="DNAJ HOMOLOG SUBFAMILY C MEMBER 9"/>
    <property type="match status" value="1"/>
</dbReference>
<dbReference type="GO" id="GO:0005634">
    <property type="term" value="C:nucleus"/>
    <property type="evidence" value="ECO:0007669"/>
    <property type="project" value="TreeGrafter"/>
</dbReference>
<dbReference type="Gene3D" id="1.10.287.110">
    <property type="entry name" value="DnaJ domain"/>
    <property type="match status" value="1"/>
</dbReference>
<dbReference type="Proteomes" id="UP000277580">
    <property type="component" value="Unassembled WGS sequence"/>
</dbReference>
<dbReference type="PROSITE" id="PS50076">
    <property type="entry name" value="DNAJ_2"/>
    <property type="match status" value="1"/>
</dbReference>
<feature type="compositionally biased region" description="Basic and acidic residues" evidence="1">
    <location>
        <begin position="272"/>
        <end position="294"/>
    </location>
</feature>
<dbReference type="GO" id="GO:0031072">
    <property type="term" value="F:heat shock protein binding"/>
    <property type="evidence" value="ECO:0007669"/>
    <property type="project" value="TreeGrafter"/>
</dbReference>
<dbReference type="InterPro" id="IPR036869">
    <property type="entry name" value="J_dom_sf"/>
</dbReference>
<evidence type="ECO:0000313" key="4">
    <source>
        <dbReference type="Proteomes" id="UP000277580"/>
    </source>
</evidence>
<dbReference type="InterPro" id="IPR052594">
    <property type="entry name" value="J_domain-containing_protein"/>
</dbReference>
<feature type="compositionally biased region" description="Basic residues" evidence="1">
    <location>
        <begin position="331"/>
        <end position="341"/>
    </location>
</feature>
<feature type="domain" description="J" evidence="2">
    <location>
        <begin position="23"/>
        <end position="90"/>
    </location>
</feature>
<dbReference type="OrthoDB" id="110024at2759"/>
<dbReference type="AlphaFoldDB" id="A0A3N4KRG5"/>
<gene>
    <name evidence="3" type="ORF">P167DRAFT_606048</name>
</gene>
<dbReference type="PROSITE" id="PS00636">
    <property type="entry name" value="DNAJ_1"/>
    <property type="match status" value="1"/>
</dbReference>
<dbReference type="CDD" id="cd06257">
    <property type="entry name" value="DnaJ"/>
    <property type="match status" value="1"/>
</dbReference>
<evidence type="ECO:0000313" key="3">
    <source>
        <dbReference type="EMBL" id="RPB11892.1"/>
    </source>
</evidence>
<evidence type="ECO:0000259" key="2">
    <source>
        <dbReference type="PROSITE" id="PS50076"/>
    </source>
</evidence>
<dbReference type="Pfam" id="PF23302">
    <property type="entry name" value="HTH_DNAJC9"/>
    <property type="match status" value="1"/>
</dbReference>
<dbReference type="SUPFAM" id="SSF46565">
    <property type="entry name" value="Chaperone J-domain"/>
    <property type="match status" value="1"/>
</dbReference>
<evidence type="ECO:0000256" key="1">
    <source>
        <dbReference type="SAM" id="MobiDB-lite"/>
    </source>
</evidence>
<feature type="compositionally biased region" description="Acidic residues" evidence="1">
    <location>
        <begin position="346"/>
        <end position="360"/>
    </location>
</feature>
<dbReference type="InterPro" id="IPR056453">
    <property type="entry name" value="HTH_DNAJC9"/>
</dbReference>
<protein>
    <submittedName>
        <fullName evidence="3">DnaJ-domain-containing protein</fullName>
    </submittedName>
</protein>
<organism evidence="3 4">
    <name type="scientific">Morchella conica CCBAS932</name>
    <dbReference type="NCBI Taxonomy" id="1392247"/>
    <lineage>
        <taxon>Eukaryota</taxon>
        <taxon>Fungi</taxon>
        <taxon>Dikarya</taxon>
        <taxon>Ascomycota</taxon>
        <taxon>Pezizomycotina</taxon>
        <taxon>Pezizomycetes</taxon>
        <taxon>Pezizales</taxon>
        <taxon>Morchellaceae</taxon>
        <taxon>Morchella</taxon>
    </lineage>
</organism>
<dbReference type="GO" id="GO:0005737">
    <property type="term" value="C:cytoplasm"/>
    <property type="evidence" value="ECO:0007669"/>
    <property type="project" value="TreeGrafter"/>
</dbReference>
<dbReference type="PRINTS" id="PR00625">
    <property type="entry name" value="JDOMAIN"/>
</dbReference>
<dbReference type="EMBL" id="ML119132">
    <property type="protein sequence ID" value="RPB11892.1"/>
    <property type="molecule type" value="Genomic_DNA"/>
</dbReference>
<proteinExistence type="predicted"/>
<dbReference type="SMART" id="SM00271">
    <property type="entry name" value="DnaJ"/>
    <property type="match status" value="1"/>
</dbReference>
<dbReference type="FunFam" id="1.10.287.110:FF:000110">
    <property type="entry name" value="DnaJ domain protein (AFU_orthologue AFUA_2G13210)"/>
    <property type="match status" value="1"/>
</dbReference>
<sequence>MSDSEDNSTADSGDFPLPPESINPYTVLCIPPTSTVNEIRAAYRRLALQTHPDKVPPAEREAAHVNFQEVAFAYAILNDQDRRARYDATGSTSENVFEEGFDWKDFFRAQVKDLVSPEAVEKFKKEYQGSDEERSAVLQAYTDTKGSLDEIFQRVMVSSVLDDEDRFRIMIQQAIDAGEVAAYRAFTKEPAKSKKARRDLAESEKKEAEEYAKELGVWDVLFGEKKKRKEEQEAAEAVGDVEMHEAQDDEDDDEETTRNTSGKGKGKGRTAKKAEPVGRPSTRVEKTKAKKEDDTSALENLIKNRQANRQAGFLASLEAKYGVDGTEVKKEKKGRKTGRGRKAVDEDLDGDAAEPTEEEFQAAKKKLKSGGGKKRTGGNGKAENSTGERRSKRNKP</sequence>
<dbReference type="InterPro" id="IPR018253">
    <property type="entry name" value="DnaJ_domain_CS"/>
</dbReference>
<dbReference type="InterPro" id="IPR001623">
    <property type="entry name" value="DnaJ_domain"/>
</dbReference>
<name>A0A3N4KRG5_9PEZI</name>